<keyword evidence="3" id="KW-1185">Reference proteome</keyword>
<organism evidence="2 3">
    <name type="scientific">Caerostris extrusa</name>
    <name type="common">Bark spider</name>
    <name type="synonym">Caerostris bankana</name>
    <dbReference type="NCBI Taxonomy" id="172846"/>
    <lineage>
        <taxon>Eukaryota</taxon>
        <taxon>Metazoa</taxon>
        <taxon>Ecdysozoa</taxon>
        <taxon>Arthropoda</taxon>
        <taxon>Chelicerata</taxon>
        <taxon>Arachnida</taxon>
        <taxon>Araneae</taxon>
        <taxon>Araneomorphae</taxon>
        <taxon>Entelegynae</taxon>
        <taxon>Araneoidea</taxon>
        <taxon>Araneidae</taxon>
        <taxon>Caerostris</taxon>
    </lineage>
</organism>
<dbReference type="EMBL" id="BPLR01010733">
    <property type="protein sequence ID" value="GIY41628.1"/>
    <property type="molecule type" value="Genomic_DNA"/>
</dbReference>
<protein>
    <submittedName>
        <fullName evidence="2">Transcription factor collier</fullName>
    </submittedName>
</protein>
<comment type="caution">
    <text evidence="2">The sequence shown here is derived from an EMBL/GenBank/DDBJ whole genome shotgun (WGS) entry which is preliminary data.</text>
</comment>
<evidence type="ECO:0000313" key="2">
    <source>
        <dbReference type="EMBL" id="GIY41628.1"/>
    </source>
</evidence>
<gene>
    <name evidence="2" type="primary">kn_0</name>
    <name evidence="2" type="ORF">CEXT_530541</name>
</gene>
<dbReference type="AlphaFoldDB" id="A0AAV4TCB6"/>
<dbReference type="Proteomes" id="UP001054945">
    <property type="component" value="Unassembled WGS sequence"/>
</dbReference>
<evidence type="ECO:0000256" key="1">
    <source>
        <dbReference type="SAM" id="MobiDB-lite"/>
    </source>
</evidence>
<feature type="compositionally biased region" description="Polar residues" evidence="1">
    <location>
        <begin position="73"/>
        <end position="91"/>
    </location>
</feature>
<feature type="region of interest" description="Disordered" evidence="1">
    <location>
        <begin position="73"/>
        <end position="92"/>
    </location>
</feature>
<accession>A0AAV4TCB6</accession>
<evidence type="ECO:0000313" key="3">
    <source>
        <dbReference type="Proteomes" id="UP001054945"/>
    </source>
</evidence>
<proteinExistence type="predicted"/>
<name>A0AAV4TCB6_CAEEX</name>
<reference evidence="2 3" key="1">
    <citation type="submission" date="2021-06" db="EMBL/GenBank/DDBJ databases">
        <title>Caerostris extrusa draft genome.</title>
        <authorList>
            <person name="Kono N."/>
            <person name="Arakawa K."/>
        </authorList>
    </citation>
    <scope>NUCLEOTIDE SEQUENCE [LARGE SCALE GENOMIC DNA]</scope>
</reference>
<sequence length="131" mass="14889">MSDSDLDKGIDAARSSRIVVHNNSKKAKDMLAIYNLIPEFGHPGSSLVICGKYFDKDTMLFVAGKPVPVTPQRPQLTDWHLSNPSMNTQPWTEPMPNCEYHWSSIPTARNQLHPVHNWDSLDSQTKVEFKR</sequence>